<sequence length="89" mass="10037">MHAAEAWRSLFENWPESIPREGLLITSFNETIPFRDFLVSGSILLVEREIPDTYGARKVMVGYDAIAAVKITSTLELARFQAMGFQAPF</sequence>
<protein>
    <submittedName>
        <fullName evidence="1">Uncharacterized protein</fullName>
    </submittedName>
</protein>
<gene>
    <name evidence="1" type="ORF">ENS64_03980</name>
</gene>
<reference evidence="1" key="1">
    <citation type="journal article" date="2020" name="mSystems">
        <title>Genome- and Community-Level Interaction Insights into Carbon Utilization and Element Cycling Functions of Hydrothermarchaeota in Hydrothermal Sediment.</title>
        <authorList>
            <person name="Zhou Z."/>
            <person name="Liu Y."/>
            <person name="Xu W."/>
            <person name="Pan J."/>
            <person name="Luo Z.H."/>
            <person name="Li M."/>
        </authorList>
    </citation>
    <scope>NUCLEOTIDE SEQUENCE [LARGE SCALE GENOMIC DNA]</scope>
    <source>
        <strain evidence="1">SpSt-508</strain>
    </source>
</reference>
<comment type="caution">
    <text evidence="1">The sequence shown here is derived from an EMBL/GenBank/DDBJ whole genome shotgun (WGS) entry which is preliminary data.</text>
</comment>
<evidence type="ECO:0000313" key="1">
    <source>
        <dbReference type="EMBL" id="HGT38408.1"/>
    </source>
</evidence>
<dbReference type="AlphaFoldDB" id="A0A7C4QPS5"/>
<dbReference type="EMBL" id="DSVQ01000007">
    <property type="protein sequence ID" value="HGT38408.1"/>
    <property type="molecule type" value="Genomic_DNA"/>
</dbReference>
<proteinExistence type="predicted"/>
<name>A0A7C4QPS5_9PLAN</name>
<accession>A0A7C4QPS5</accession>
<organism evidence="1">
    <name type="scientific">Schlesneria paludicola</name>
    <dbReference type="NCBI Taxonomy" id="360056"/>
    <lineage>
        <taxon>Bacteria</taxon>
        <taxon>Pseudomonadati</taxon>
        <taxon>Planctomycetota</taxon>
        <taxon>Planctomycetia</taxon>
        <taxon>Planctomycetales</taxon>
        <taxon>Planctomycetaceae</taxon>
        <taxon>Schlesneria</taxon>
    </lineage>
</organism>